<evidence type="ECO:0000313" key="3">
    <source>
        <dbReference type="EMBL" id="KAE9181184.1"/>
    </source>
</evidence>
<dbReference type="Proteomes" id="UP000433483">
    <property type="component" value="Unassembled WGS sequence"/>
</dbReference>
<sequence length="88" mass="10041">MALYTNGHDRNFPNATSLTRSAFHMILQRFSRFYRIRDPSTERHALHAVRSTPKHFIKDVTQSRGGSVASARRLRPGSRQKLSCATTI</sequence>
<dbReference type="EMBL" id="QXGA01002973">
    <property type="protein sequence ID" value="KAE9089320.1"/>
    <property type="molecule type" value="Genomic_DNA"/>
</dbReference>
<dbReference type="Proteomes" id="UP000476176">
    <property type="component" value="Unassembled WGS sequence"/>
</dbReference>
<keyword evidence="5" id="KW-1185">Reference proteome</keyword>
<organism evidence="2 6">
    <name type="scientific">Phytophthora fragariae</name>
    <dbReference type="NCBI Taxonomy" id="53985"/>
    <lineage>
        <taxon>Eukaryota</taxon>
        <taxon>Sar</taxon>
        <taxon>Stramenopiles</taxon>
        <taxon>Oomycota</taxon>
        <taxon>Peronosporomycetes</taxon>
        <taxon>Peronosporales</taxon>
        <taxon>Peronosporaceae</taxon>
        <taxon>Phytophthora</taxon>
    </lineage>
</organism>
<evidence type="ECO:0000313" key="5">
    <source>
        <dbReference type="Proteomes" id="UP000433483"/>
    </source>
</evidence>
<evidence type="ECO:0000256" key="1">
    <source>
        <dbReference type="SAM" id="MobiDB-lite"/>
    </source>
</evidence>
<dbReference type="Proteomes" id="UP000440732">
    <property type="component" value="Unassembled WGS sequence"/>
</dbReference>
<comment type="caution">
    <text evidence="2">The sequence shown here is derived from an EMBL/GenBank/DDBJ whole genome shotgun (WGS) entry which is preliminary data.</text>
</comment>
<gene>
    <name evidence="4" type="ORF">PF004_g23800</name>
    <name evidence="3" type="ORF">PF005_g22969</name>
    <name evidence="2" type="ORF">PF006_g25383</name>
</gene>
<name>A0A6A3R4P5_9STRA</name>
<feature type="region of interest" description="Disordered" evidence="1">
    <location>
        <begin position="60"/>
        <end position="88"/>
    </location>
</feature>
<evidence type="ECO:0000313" key="2">
    <source>
        <dbReference type="EMBL" id="KAE9089320.1"/>
    </source>
</evidence>
<reference evidence="5 6" key="1">
    <citation type="submission" date="2018-08" db="EMBL/GenBank/DDBJ databases">
        <title>Genomic investigation of the strawberry pathogen Phytophthora fragariae indicates pathogenicity is determined by transcriptional variation in three key races.</title>
        <authorList>
            <person name="Adams T.M."/>
            <person name="Armitage A.D."/>
            <person name="Sobczyk M.K."/>
            <person name="Bates H.J."/>
            <person name="Dunwell J.M."/>
            <person name="Nellist C.F."/>
            <person name="Harrison R.J."/>
        </authorList>
    </citation>
    <scope>NUCLEOTIDE SEQUENCE [LARGE SCALE GENOMIC DNA]</scope>
    <source>
        <strain evidence="4 7">BC-23</strain>
        <strain evidence="3 5">NOV-27</strain>
        <strain evidence="2 6">NOV-5</strain>
    </source>
</reference>
<accession>A0A6A3R4P5</accession>
<evidence type="ECO:0000313" key="7">
    <source>
        <dbReference type="Proteomes" id="UP000476176"/>
    </source>
</evidence>
<evidence type="ECO:0000313" key="6">
    <source>
        <dbReference type="Proteomes" id="UP000440732"/>
    </source>
</evidence>
<evidence type="ECO:0000313" key="4">
    <source>
        <dbReference type="EMBL" id="KAE9183933.1"/>
    </source>
</evidence>
<dbReference type="EMBL" id="QXGC01002606">
    <property type="protein sequence ID" value="KAE9183933.1"/>
    <property type="molecule type" value="Genomic_DNA"/>
</dbReference>
<dbReference type="EMBL" id="QXGB01002130">
    <property type="protein sequence ID" value="KAE9181184.1"/>
    <property type="molecule type" value="Genomic_DNA"/>
</dbReference>
<protein>
    <submittedName>
        <fullName evidence="2">Uncharacterized protein</fullName>
    </submittedName>
</protein>
<proteinExistence type="predicted"/>
<dbReference type="AlphaFoldDB" id="A0A6A3R4P5"/>